<accession>A0ABV6CMM5</accession>
<dbReference type="RefSeq" id="WP_265508205.1">
    <property type="nucleotide sequence ID" value="NZ_JAOTBE010000062.1"/>
</dbReference>
<evidence type="ECO:0000313" key="1">
    <source>
        <dbReference type="EMBL" id="MFC0201994.1"/>
    </source>
</evidence>
<evidence type="ECO:0000313" key="2">
    <source>
        <dbReference type="Proteomes" id="UP001589795"/>
    </source>
</evidence>
<gene>
    <name evidence="1" type="ORF">ACFFIZ_17190</name>
</gene>
<protein>
    <submittedName>
        <fullName evidence="1">Uncharacterized protein</fullName>
    </submittedName>
</protein>
<sequence length="123" mass="13316">MPRIYGQVDLAWLIDRYQAGQNSDWLLPNRLYEGCLNGAVPVVLNGTEVARRVQAWDCGPILPSTDDGAIRATLSGLCAQDLARFRHALAAIPKDRLHMDRAECGTLTRAICGTAAVPAEEAA</sequence>
<dbReference type="EMBL" id="JBHLWQ010000159">
    <property type="protein sequence ID" value="MFC0201994.1"/>
    <property type="molecule type" value="Genomic_DNA"/>
</dbReference>
<keyword evidence="2" id="KW-1185">Reference proteome</keyword>
<proteinExistence type="predicted"/>
<comment type="caution">
    <text evidence="1">The sequence shown here is derived from an EMBL/GenBank/DDBJ whole genome shotgun (WGS) entry which is preliminary data.</text>
</comment>
<reference evidence="1 2" key="1">
    <citation type="submission" date="2024-09" db="EMBL/GenBank/DDBJ databases">
        <authorList>
            <person name="Sun Q."/>
            <person name="Mori K."/>
        </authorList>
    </citation>
    <scope>NUCLEOTIDE SEQUENCE [LARGE SCALE GENOMIC DNA]</scope>
    <source>
        <strain evidence="1 2">CCM 7904</strain>
    </source>
</reference>
<name>A0ABV6CMM5_9RHOB</name>
<organism evidence="1 2">
    <name type="scientific">Paracoccus rhizosphaerae</name>
    <dbReference type="NCBI Taxonomy" id="1133347"/>
    <lineage>
        <taxon>Bacteria</taxon>
        <taxon>Pseudomonadati</taxon>
        <taxon>Pseudomonadota</taxon>
        <taxon>Alphaproteobacteria</taxon>
        <taxon>Rhodobacterales</taxon>
        <taxon>Paracoccaceae</taxon>
        <taxon>Paracoccus</taxon>
    </lineage>
</organism>
<dbReference type="Proteomes" id="UP001589795">
    <property type="component" value="Unassembled WGS sequence"/>
</dbReference>